<evidence type="ECO:0000313" key="1">
    <source>
        <dbReference type="EMBL" id="NJQ13487.1"/>
    </source>
</evidence>
<organism evidence="1 2">
    <name type="scientific">Streptomyces bohaiensis</name>
    <dbReference type="NCBI Taxonomy" id="1431344"/>
    <lineage>
        <taxon>Bacteria</taxon>
        <taxon>Bacillati</taxon>
        <taxon>Actinomycetota</taxon>
        <taxon>Actinomycetes</taxon>
        <taxon>Kitasatosporales</taxon>
        <taxon>Streptomycetaceae</taxon>
        <taxon>Streptomyces</taxon>
    </lineage>
</organism>
<keyword evidence="2" id="KW-1185">Reference proteome</keyword>
<gene>
    <name evidence="1" type="ORF">HCN52_00600</name>
</gene>
<evidence type="ECO:0000313" key="2">
    <source>
        <dbReference type="Proteomes" id="UP000727056"/>
    </source>
</evidence>
<name>A0ABX1C2L4_9ACTN</name>
<protein>
    <recommendedName>
        <fullName evidence="3">AbrB/MazE/SpoVT family DNA-binding domain-containing protein</fullName>
    </recommendedName>
</protein>
<comment type="caution">
    <text evidence="1">The sequence shown here is derived from an EMBL/GenBank/DDBJ whole genome shotgun (WGS) entry which is preliminary data.</text>
</comment>
<dbReference type="Proteomes" id="UP000727056">
    <property type="component" value="Unassembled WGS sequence"/>
</dbReference>
<reference evidence="1 2" key="1">
    <citation type="submission" date="2020-03" db="EMBL/GenBank/DDBJ databases">
        <title>Draft genome of Streptomyces sp. ventii, isolated from the Axial Seamount in the Pacific Ocean, and resequencing of the two type strains Streptomyces lonarensis strain NCL 716 and Streptomyces bohaiensis strain 11A07.</title>
        <authorList>
            <person name="Loughran R.M."/>
            <person name="Pfannmuller K.M."/>
            <person name="Wasson B.J."/>
            <person name="Deadmond M.C."/>
            <person name="Paddock B.E."/>
            <person name="Koyack M.J."/>
            <person name="Gallegos D.A."/>
            <person name="Mitchell E.A."/>
            <person name="Ushijima B."/>
            <person name="Saw J.H."/>
            <person name="Mcphail K.L."/>
            <person name="Videau P."/>
        </authorList>
    </citation>
    <scope>NUCLEOTIDE SEQUENCE [LARGE SCALE GENOMIC DNA]</scope>
    <source>
        <strain evidence="1 2">11A07</strain>
    </source>
</reference>
<evidence type="ECO:0008006" key="3">
    <source>
        <dbReference type="Google" id="ProtNLM"/>
    </source>
</evidence>
<accession>A0ABX1C2L4</accession>
<proteinExistence type="predicted"/>
<sequence>MHPTLKTMVNGELIELPGTIATIRPTVPPELRDQFDTEVETAPAAQLPTVLVRWALAGSAANQEDDALFARLEAGEDIGAVEADDDARGAA</sequence>
<dbReference type="RefSeq" id="WP_168086332.1">
    <property type="nucleotide sequence ID" value="NZ_BHZH01000076.1"/>
</dbReference>
<dbReference type="EMBL" id="JAAVJC010000002">
    <property type="protein sequence ID" value="NJQ13487.1"/>
    <property type="molecule type" value="Genomic_DNA"/>
</dbReference>